<sequence length="71" mass="8208">MAQKNEANCTLDREAGTFTLALGTWENTYPVADLDRWLAFYRSQREHFPKSLDTYDRTIALLEQAQARLQG</sequence>
<name>A0A6L7G5C1_9RHOB</name>
<dbReference type="Proteomes" id="UP000477911">
    <property type="component" value="Unassembled WGS sequence"/>
</dbReference>
<organism evidence="1 2">
    <name type="scientific">Pseudooceanicola albus</name>
    <dbReference type="NCBI Taxonomy" id="2692189"/>
    <lineage>
        <taxon>Bacteria</taxon>
        <taxon>Pseudomonadati</taxon>
        <taxon>Pseudomonadota</taxon>
        <taxon>Alphaproteobacteria</taxon>
        <taxon>Rhodobacterales</taxon>
        <taxon>Paracoccaceae</taxon>
        <taxon>Pseudooceanicola</taxon>
    </lineage>
</organism>
<protein>
    <submittedName>
        <fullName evidence="1">Uncharacterized protein</fullName>
    </submittedName>
</protein>
<gene>
    <name evidence="1" type="ORF">GR170_12220</name>
</gene>
<proteinExistence type="predicted"/>
<evidence type="ECO:0000313" key="2">
    <source>
        <dbReference type="Proteomes" id="UP000477911"/>
    </source>
</evidence>
<reference evidence="1 2" key="1">
    <citation type="submission" date="2019-12" db="EMBL/GenBank/DDBJ databases">
        <authorList>
            <person name="Li M."/>
        </authorList>
    </citation>
    <scope>NUCLEOTIDE SEQUENCE [LARGE SCALE GENOMIC DNA]</scope>
    <source>
        <strain evidence="1 2">GBMRC 2024</strain>
    </source>
</reference>
<dbReference type="RefSeq" id="WP_202397837.1">
    <property type="nucleotide sequence ID" value="NZ_WUMU01000014.1"/>
</dbReference>
<comment type="caution">
    <text evidence="1">The sequence shown here is derived from an EMBL/GenBank/DDBJ whole genome shotgun (WGS) entry which is preliminary data.</text>
</comment>
<evidence type="ECO:0000313" key="1">
    <source>
        <dbReference type="EMBL" id="MXN18606.1"/>
    </source>
</evidence>
<keyword evidence="2" id="KW-1185">Reference proteome</keyword>
<dbReference type="EMBL" id="WUMU01000014">
    <property type="protein sequence ID" value="MXN18606.1"/>
    <property type="molecule type" value="Genomic_DNA"/>
</dbReference>
<accession>A0A6L7G5C1</accession>
<dbReference type="AlphaFoldDB" id="A0A6L7G5C1"/>